<dbReference type="GO" id="GO:0046983">
    <property type="term" value="F:protein dimerization activity"/>
    <property type="evidence" value="ECO:0007669"/>
    <property type="project" value="InterPro"/>
</dbReference>
<evidence type="ECO:0000313" key="2">
    <source>
        <dbReference type="Proteomes" id="UP000501868"/>
    </source>
</evidence>
<dbReference type="InterPro" id="IPR037208">
    <property type="entry name" value="Spo0E-like_sf"/>
</dbReference>
<reference evidence="1 2" key="2">
    <citation type="submission" date="2020-04" db="EMBL/GenBank/DDBJ databases">
        <authorList>
            <person name="Fomenkov A."/>
            <person name="Anton B.P."/>
            <person name="Roberts R.J."/>
        </authorList>
    </citation>
    <scope>NUCLEOTIDE SEQUENCE [LARGE SCALE GENOMIC DNA]</scope>
    <source>
        <strain evidence="1 2">S2</strain>
    </source>
</reference>
<dbReference type="SUPFAM" id="SSF140500">
    <property type="entry name" value="BAS1536-like"/>
    <property type="match status" value="1"/>
</dbReference>
<gene>
    <name evidence="1" type="ORF">HFZ78_00115</name>
</gene>
<reference evidence="1 2" key="1">
    <citation type="submission" date="2020-04" db="EMBL/GenBank/DDBJ databases">
        <title>Genome-Wide Identification of 5-Methylcytosine Sites in Bacterial Genomes By High-Throughput Sequencing of MspJI Restriction Fragments.</title>
        <authorList>
            <person name="Wu V."/>
        </authorList>
    </citation>
    <scope>NUCLEOTIDE SEQUENCE [LARGE SCALE GENOMIC DNA]</scope>
    <source>
        <strain evidence="1 2">S2</strain>
    </source>
</reference>
<evidence type="ECO:0000313" key="1">
    <source>
        <dbReference type="EMBL" id="QIZ05367.1"/>
    </source>
</evidence>
<dbReference type="Pfam" id="PF09388">
    <property type="entry name" value="SpoOE-like"/>
    <property type="match status" value="1"/>
</dbReference>
<dbReference type="InterPro" id="IPR018540">
    <property type="entry name" value="Spo0E-like"/>
</dbReference>
<dbReference type="Proteomes" id="UP000501868">
    <property type="component" value="Chromosome"/>
</dbReference>
<organism evidence="1 2">
    <name type="scientific">Priestia megaterium</name>
    <name type="common">Bacillus megaterium</name>
    <dbReference type="NCBI Taxonomy" id="1404"/>
    <lineage>
        <taxon>Bacteria</taxon>
        <taxon>Bacillati</taxon>
        <taxon>Bacillota</taxon>
        <taxon>Bacilli</taxon>
        <taxon>Bacillales</taxon>
        <taxon>Bacillaceae</taxon>
        <taxon>Priestia</taxon>
    </lineage>
</organism>
<dbReference type="GO" id="GO:0043937">
    <property type="term" value="P:regulation of sporulation"/>
    <property type="evidence" value="ECO:0007669"/>
    <property type="project" value="InterPro"/>
</dbReference>
<sequence length="55" mass="6197">MMTNDDLFTKIEHLRKTMISVGLSKGFTSVETVKLSEKLDKLINLQMGLLEKISA</sequence>
<protein>
    <submittedName>
        <fullName evidence="1">Aspartyl-phosphate phosphatase Spo0E family protein</fullName>
    </submittedName>
</protein>
<dbReference type="AlphaFoldDB" id="A0A6H1NVX0"/>
<accession>A0A6H1NVX0</accession>
<proteinExistence type="predicted"/>
<dbReference type="InterPro" id="IPR036638">
    <property type="entry name" value="HLH_DNA-bd_sf"/>
</dbReference>
<dbReference type="EMBL" id="CP051128">
    <property type="protein sequence ID" value="QIZ05367.1"/>
    <property type="molecule type" value="Genomic_DNA"/>
</dbReference>
<dbReference type="Gene3D" id="4.10.280.10">
    <property type="entry name" value="Helix-loop-helix DNA-binding domain"/>
    <property type="match status" value="1"/>
</dbReference>
<name>A0A6H1NVX0_PRIMG</name>